<keyword evidence="3" id="KW-1185">Reference proteome</keyword>
<accession>A0A919LB18</accession>
<feature type="compositionally biased region" description="Low complexity" evidence="1">
    <location>
        <begin position="144"/>
        <end position="161"/>
    </location>
</feature>
<reference evidence="2" key="1">
    <citation type="submission" date="2020-09" db="EMBL/GenBank/DDBJ databases">
        <title>Whole genome shotgun sequence of Streptomyces xanthophaeus NBRC 12829.</title>
        <authorList>
            <person name="Komaki H."/>
            <person name="Tamura T."/>
        </authorList>
    </citation>
    <scope>NUCLEOTIDE SEQUENCE</scope>
    <source>
        <strain evidence="2">NBRC 12829</strain>
    </source>
</reference>
<dbReference type="Proteomes" id="UP000600026">
    <property type="component" value="Unassembled WGS sequence"/>
</dbReference>
<organism evidence="2 3">
    <name type="scientific">Streptomyces xanthophaeus</name>
    <dbReference type="NCBI Taxonomy" id="67385"/>
    <lineage>
        <taxon>Bacteria</taxon>
        <taxon>Bacillati</taxon>
        <taxon>Actinomycetota</taxon>
        <taxon>Actinomycetes</taxon>
        <taxon>Kitasatosporales</taxon>
        <taxon>Streptomycetaceae</taxon>
        <taxon>Streptomyces</taxon>
    </lineage>
</organism>
<evidence type="ECO:0000313" key="2">
    <source>
        <dbReference type="EMBL" id="GHI83465.1"/>
    </source>
</evidence>
<feature type="compositionally biased region" description="Low complexity" evidence="1">
    <location>
        <begin position="127"/>
        <end position="136"/>
    </location>
</feature>
<comment type="caution">
    <text evidence="2">The sequence shown here is derived from an EMBL/GenBank/DDBJ whole genome shotgun (WGS) entry which is preliminary data.</text>
</comment>
<dbReference type="RefSeq" id="WP_031138267.1">
    <property type="nucleotide sequence ID" value="NZ_BNEE01000004.1"/>
</dbReference>
<name>A0A919LB18_9ACTN</name>
<proteinExistence type="predicted"/>
<sequence length="248" mass="25402">MSSQEIPVTLTPQQAAAGVILTVPVGTGTAQLRIPPARDGDLVRAWLGEDEVLLRVRVNWAAGAAQPAPGTRKGAGGCLAVLGVLAVVVIGILVLNDGDDGDNTASGTPTATPSSTYSGGSGPGPDPSGAASSWAPAPDPTPTPEDTATGSDPSPSEAEPSPFDKGTCLNGTLPDSTTPQTVTGVEEVSCSASDAHYRVIESFPFTSDLDRCNDNPKTEYAFSYRYSRGATVINEYVYCLVGIGSYGR</sequence>
<gene>
    <name evidence="2" type="ORF">Sxan_08290</name>
</gene>
<dbReference type="AlphaFoldDB" id="A0A919LB18"/>
<dbReference type="OrthoDB" id="4296226at2"/>
<feature type="compositionally biased region" description="Low complexity" evidence="1">
    <location>
        <begin position="104"/>
        <end position="118"/>
    </location>
</feature>
<dbReference type="EMBL" id="BNEE01000004">
    <property type="protein sequence ID" value="GHI83465.1"/>
    <property type="molecule type" value="Genomic_DNA"/>
</dbReference>
<feature type="region of interest" description="Disordered" evidence="1">
    <location>
        <begin position="98"/>
        <end position="182"/>
    </location>
</feature>
<evidence type="ECO:0000256" key="1">
    <source>
        <dbReference type="SAM" id="MobiDB-lite"/>
    </source>
</evidence>
<evidence type="ECO:0000313" key="3">
    <source>
        <dbReference type="Proteomes" id="UP000600026"/>
    </source>
</evidence>
<feature type="compositionally biased region" description="Polar residues" evidence="1">
    <location>
        <begin position="169"/>
        <end position="182"/>
    </location>
</feature>
<protein>
    <submittedName>
        <fullName evidence="2">Uncharacterized protein</fullName>
    </submittedName>
</protein>